<accession>A0A1G7PKH6</accession>
<keyword evidence="11" id="KW-1185">Reference proteome</keyword>
<evidence type="ECO:0000256" key="4">
    <source>
        <dbReference type="ARBA" id="ARBA00022989"/>
    </source>
</evidence>
<dbReference type="AlphaFoldDB" id="A0A1G7PKH6"/>
<keyword evidence="2" id="KW-1003">Cell membrane</keyword>
<name>A0A1G7PKH6_9BACT</name>
<feature type="transmembrane region" description="Helical" evidence="7">
    <location>
        <begin position="761"/>
        <end position="781"/>
    </location>
</feature>
<feature type="domain" description="MacB-like periplasmic core" evidence="9">
    <location>
        <begin position="91"/>
        <end position="305"/>
    </location>
</feature>
<comment type="similarity">
    <text evidence="6">Belongs to the ABC-4 integral membrane protein family.</text>
</comment>
<reference evidence="10 11" key="1">
    <citation type="submission" date="2016-10" db="EMBL/GenBank/DDBJ databases">
        <authorList>
            <person name="de Groot N.N."/>
        </authorList>
    </citation>
    <scope>NUCLEOTIDE SEQUENCE [LARGE SCALE GENOMIC DNA]</scope>
    <source>
        <strain evidence="10 11">GAS232</strain>
    </source>
</reference>
<dbReference type="EMBL" id="LT629690">
    <property type="protein sequence ID" value="SDF86751.1"/>
    <property type="molecule type" value="Genomic_DNA"/>
</dbReference>
<dbReference type="Proteomes" id="UP000182427">
    <property type="component" value="Chromosome I"/>
</dbReference>
<dbReference type="InterPro" id="IPR003838">
    <property type="entry name" value="ABC3_permease_C"/>
</dbReference>
<keyword evidence="4 7" id="KW-1133">Transmembrane helix</keyword>
<dbReference type="Pfam" id="PF12704">
    <property type="entry name" value="MacB_PCD"/>
    <property type="match status" value="2"/>
</dbReference>
<dbReference type="Pfam" id="PF02687">
    <property type="entry name" value="FtsX"/>
    <property type="match status" value="2"/>
</dbReference>
<dbReference type="InterPro" id="IPR025857">
    <property type="entry name" value="MacB_PCD"/>
</dbReference>
<organism evidence="10 11">
    <name type="scientific">Terriglobus roseus</name>
    <dbReference type="NCBI Taxonomy" id="392734"/>
    <lineage>
        <taxon>Bacteria</taxon>
        <taxon>Pseudomonadati</taxon>
        <taxon>Acidobacteriota</taxon>
        <taxon>Terriglobia</taxon>
        <taxon>Terriglobales</taxon>
        <taxon>Acidobacteriaceae</taxon>
        <taxon>Terriglobus</taxon>
    </lineage>
</organism>
<feature type="transmembrane region" description="Helical" evidence="7">
    <location>
        <begin position="335"/>
        <end position="358"/>
    </location>
</feature>
<evidence type="ECO:0000256" key="1">
    <source>
        <dbReference type="ARBA" id="ARBA00004651"/>
    </source>
</evidence>
<sequence>MRWQRFFRRKQADLELQQEIELYLEEEIDANIARGMDKDEARRRAHLKFGSVNRVREEVWRASSFLWIEHMWRDLRYVLRKLISAPSSALTVMLSLGIGIAANALVFSGVDKIALQGPPVGDPAKLMSVYPTDQHGQRAQLVYADVFESLQGQLKSFSDVAAFTSHIQVALTGRGEPRRAWGQSVTQNYFDVTQVPMTLGRGFGRRDVYSPVIVLSYDLWRVYFNADDGVIGKTVFLSGKPFTVIGVAKPKFRGTLQMQVADFWIPLSQQASLGFLQETDSELVNVIARFAPGADRATAQAELNAVSQRLAIAFPTEMQERQLRCEQAGSLPAEAWVHIAAFVAAVMGIALLVLAIAVSNVTNLQLSRAMARHREMAIRIALGGTRWQLIQPMLLESLVLSFGGGAVGVGASVLAMRALTYFHMPVDLPIDLTLNISTVVLWYAFGLSVVAGMLCGLGPALAATRPSVPNALKGESSLEKPGRRWAMRDVLVMVQIAATMVLLCTTSLYLHSLLKLTNGDTGLRMDGVRVLSIDPVHNGYKAEQVPLVLKRVLDGVMAMPQVASAAWTDSTPLSIGMKSKKFHHVGRPGDLGLDPEADVYDVGPGYFATMGIQQLEGRNFNGAGPNAAKQMIVNEAFAHQMFKDRRAVGQYLTPTLQKDASPQTPVSYEIIGVVKNSKSTMMNFEDNPPIVYEALEQNMGTAAPLLGYSLMVHYQGNGAQMANALQAEVHSVDPSLAIFHQKEMAEQVMDSLIIPRAESTIFGVFGLAGLLLATVGLYGVMSYSVERRTKEMGIRLALGATMGQIQSLIVRYGIARTVIALAIGFPLALAASKVAASLQSGITAYDAISFTLTPLFLMLVALVACWIPARRASATDPQSTLRHE</sequence>
<evidence type="ECO:0000256" key="3">
    <source>
        <dbReference type="ARBA" id="ARBA00022692"/>
    </source>
</evidence>
<dbReference type="NCBIfam" id="NF038403">
    <property type="entry name" value="perm_prefix_1"/>
    <property type="match status" value="1"/>
</dbReference>
<protein>
    <submittedName>
        <fullName evidence="10">Duplicated orphan permease</fullName>
    </submittedName>
</protein>
<feature type="transmembrane region" description="Helical" evidence="7">
    <location>
        <begin position="440"/>
        <end position="463"/>
    </location>
</feature>
<evidence type="ECO:0000259" key="9">
    <source>
        <dbReference type="Pfam" id="PF12704"/>
    </source>
</evidence>
<dbReference type="GO" id="GO:0022857">
    <property type="term" value="F:transmembrane transporter activity"/>
    <property type="evidence" value="ECO:0007669"/>
    <property type="project" value="TreeGrafter"/>
</dbReference>
<feature type="domain" description="ABC3 transporter permease C-terminal" evidence="8">
    <location>
        <begin position="764"/>
        <end position="877"/>
    </location>
</feature>
<feature type="transmembrane region" description="Helical" evidence="7">
    <location>
        <begin position="89"/>
        <end position="110"/>
    </location>
</feature>
<dbReference type="PANTHER" id="PTHR30572:SF4">
    <property type="entry name" value="ABC TRANSPORTER PERMEASE YTRF"/>
    <property type="match status" value="1"/>
</dbReference>
<feature type="domain" description="ABC3 transporter permease C-terminal" evidence="8">
    <location>
        <begin position="349"/>
        <end position="465"/>
    </location>
</feature>
<dbReference type="RefSeq" id="WP_083346316.1">
    <property type="nucleotide sequence ID" value="NZ_LT629690.1"/>
</dbReference>
<feature type="transmembrane region" description="Helical" evidence="7">
    <location>
        <begin position="398"/>
        <end position="420"/>
    </location>
</feature>
<dbReference type="PANTHER" id="PTHR30572">
    <property type="entry name" value="MEMBRANE COMPONENT OF TRANSPORTER-RELATED"/>
    <property type="match status" value="1"/>
</dbReference>
<dbReference type="InterPro" id="IPR050250">
    <property type="entry name" value="Macrolide_Exporter_MacB"/>
</dbReference>
<evidence type="ECO:0000256" key="7">
    <source>
        <dbReference type="SAM" id="Phobius"/>
    </source>
</evidence>
<proteinExistence type="inferred from homology"/>
<evidence type="ECO:0000256" key="5">
    <source>
        <dbReference type="ARBA" id="ARBA00023136"/>
    </source>
</evidence>
<feature type="transmembrane region" description="Helical" evidence="7">
    <location>
        <begin position="818"/>
        <end position="836"/>
    </location>
</feature>
<dbReference type="OrthoDB" id="127126at2"/>
<dbReference type="InterPro" id="IPR017800">
    <property type="entry name" value="ADOP"/>
</dbReference>
<gene>
    <name evidence="10" type="ORF">SAMN05444167_3544</name>
</gene>
<dbReference type="NCBIfam" id="TIGR03434">
    <property type="entry name" value="ADOP"/>
    <property type="match status" value="1"/>
</dbReference>
<comment type="subcellular location">
    <subcellularLocation>
        <location evidence="1">Cell membrane</location>
        <topology evidence="1">Multi-pass membrane protein</topology>
    </subcellularLocation>
</comment>
<evidence type="ECO:0000256" key="2">
    <source>
        <dbReference type="ARBA" id="ARBA00022475"/>
    </source>
</evidence>
<feature type="transmembrane region" description="Helical" evidence="7">
    <location>
        <begin position="848"/>
        <end position="869"/>
    </location>
</feature>
<evidence type="ECO:0000313" key="10">
    <source>
        <dbReference type="EMBL" id="SDF86751.1"/>
    </source>
</evidence>
<keyword evidence="5 7" id="KW-0472">Membrane</keyword>
<evidence type="ECO:0000256" key="6">
    <source>
        <dbReference type="ARBA" id="ARBA00038076"/>
    </source>
</evidence>
<dbReference type="InterPro" id="IPR047928">
    <property type="entry name" value="Perm_prefix_1"/>
</dbReference>
<feature type="transmembrane region" description="Helical" evidence="7">
    <location>
        <begin position="490"/>
        <end position="510"/>
    </location>
</feature>
<dbReference type="GO" id="GO:0005886">
    <property type="term" value="C:plasma membrane"/>
    <property type="evidence" value="ECO:0007669"/>
    <property type="project" value="UniProtKB-SubCell"/>
</dbReference>
<evidence type="ECO:0000259" key="8">
    <source>
        <dbReference type="Pfam" id="PF02687"/>
    </source>
</evidence>
<feature type="domain" description="MacB-like periplasmic core" evidence="9">
    <location>
        <begin position="558"/>
        <end position="686"/>
    </location>
</feature>
<keyword evidence="3 7" id="KW-0812">Transmembrane</keyword>
<evidence type="ECO:0000313" key="11">
    <source>
        <dbReference type="Proteomes" id="UP000182427"/>
    </source>
</evidence>